<comment type="caution">
    <text evidence="2">The sequence shown here is derived from an EMBL/GenBank/DDBJ whole genome shotgun (WGS) entry which is preliminary data.</text>
</comment>
<reference evidence="2 3" key="1">
    <citation type="journal article" date="2011" name="J. Gen. Appl. Microbiol.">
        <title>Draft genome sequencing of the enigmatic yeast Saitoella complicata.</title>
        <authorList>
            <person name="Nishida H."/>
            <person name="Hamamoto M."/>
            <person name="Sugiyama J."/>
        </authorList>
    </citation>
    <scope>NUCLEOTIDE SEQUENCE [LARGE SCALE GENOMIC DNA]</scope>
    <source>
        <strain evidence="2 3">NRRL Y-17804</strain>
    </source>
</reference>
<proteinExistence type="predicted"/>
<dbReference type="AlphaFoldDB" id="A0A0E9N809"/>
<reference evidence="2 3" key="2">
    <citation type="journal article" date="2014" name="J. Gen. Appl. Microbiol.">
        <title>The early diverging ascomycetous budding yeast Saitoella complicata has three histone deacetylases belonging to the Clr6, Hos2, and Rpd3 lineages.</title>
        <authorList>
            <person name="Nishida H."/>
            <person name="Matsumoto T."/>
            <person name="Kondo S."/>
            <person name="Hamamoto M."/>
            <person name="Yoshikawa H."/>
        </authorList>
    </citation>
    <scope>NUCLEOTIDE SEQUENCE [LARGE SCALE GENOMIC DNA]</scope>
    <source>
        <strain evidence="2 3">NRRL Y-17804</strain>
    </source>
</reference>
<feature type="region of interest" description="Disordered" evidence="1">
    <location>
        <begin position="43"/>
        <end position="69"/>
    </location>
</feature>
<keyword evidence="3" id="KW-1185">Reference proteome</keyword>
<gene>
    <name evidence="2" type="ORF">G7K_0104-t1</name>
</gene>
<organism evidence="2 3">
    <name type="scientific">Saitoella complicata (strain BCRC 22490 / CBS 7301 / JCM 7358 / NBRC 10748 / NRRL Y-17804)</name>
    <dbReference type="NCBI Taxonomy" id="698492"/>
    <lineage>
        <taxon>Eukaryota</taxon>
        <taxon>Fungi</taxon>
        <taxon>Dikarya</taxon>
        <taxon>Ascomycota</taxon>
        <taxon>Taphrinomycotina</taxon>
        <taxon>Taphrinomycotina incertae sedis</taxon>
        <taxon>Saitoella</taxon>
    </lineage>
</organism>
<feature type="compositionally biased region" description="Basic and acidic residues" evidence="1">
    <location>
        <begin position="51"/>
        <end position="61"/>
    </location>
</feature>
<reference evidence="2 3" key="3">
    <citation type="journal article" date="2015" name="Genome Announc.">
        <title>Draft Genome Sequence of the Archiascomycetous Yeast Saitoella complicata.</title>
        <authorList>
            <person name="Yamauchi K."/>
            <person name="Kondo S."/>
            <person name="Hamamoto M."/>
            <person name="Takahashi Y."/>
            <person name="Ogura Y."/>
            <person name="Hayashi T."/>
            <person name="Nishida H."/>
        </authorList>
    </citation>
    <scope>NUCLEOTIDE SEQUENCE [LARGE SCALE GENOMIC DNA]</scope>
    <source>
        <strain evidence="2 3">NRRL Y-17804</strain>
    </source>
</reference>
<protein>
    <submittedName>
        <fullName evidence="2">Uncharacterized protein</fullName>
    </submittedName>
</protein>
<accession>A0A0E9N809</accession>
<dbReference type="Proteomes" id="UP000033140">
    <property type="component" value="Unassembled WGS sequence"/>
</dbReference>
<feature type="region of interest" description="Disordered" evidence="1">
    <location>
        <begin position="1"/>
        <end position="22"/>
    </location>
</feature>
<evidence type="ECO:0000313" key="2">
    <source>
        <dbReference type="EMBL" id="GAO45856.1"/>
    </source>
</evidence>
<name>A0A0E9N809_SAICN</name>
<evidence type="ECO:0000256" key="1">
    <source>
        <dbReference type="SAM" id="MobiDB-lite"/>
    </source>
</evidence>
<dbReference type="EMBL" id="BACD03000001">
    <property type="protein sequence ID" value="GAO45856.1"/>
    <property type="molecule type" value="Genomic_DNA"/>
</dbReference>
<evidence type="ECO:0000313" key="3">
    <source>
        <dbReference type="Proteomes" id="UP000033140"/>
    </source>
</evidence>
<feature type="compositionally biased region" description="Polar residues" evidence="1">
    <location>
        <begin position="1"/>
        <end position="11"/>
    </location>
</feature>
<sequence length="116" mass="13580">MSISSQQSTAMEQPEGESLQSHELTVMVDQLIHDLQYSISRVSTDLTTKSELGRHVDEIKRPRTNATPITRRRMKDNRYRSRRSLDFYTYNTQEMSQHTQPQSHMHLPPSTLVMVY</sequence>